<evidence type="ECO:0000313" key="6">
    <source>
        <dbReference type="Proteomes" id="UP000009234"/>
    </source>
</evidence>
<feature type="domain" description="Methyl-accepting transducer" evidence="3">
    <location>
        <begin position="299"/>
        <end position="462"/>
    </location>
</feature>
<protein>
    <submittedName>
        <fullName evidence="5">PAS sensor protein</fullName>
    </submittedName>
</protein>
<dbReference type="InterPro" id="IPR001610">
    <property type="entry name" value="PAC"/>
</dbReference>
<dbReference type="Gene3D" id="1.10.287.950">
    <property type="entry name" value="Methyl-accepting chemotaxis protein"/>
    <property type="match status" value="1"/>
</dbReference>
<dbReference type="Gene3D" id="3.30.450.20">
    <property type="entry name" value="PAS domain"/>
    <property type="match status" value="2"/>
</dbReference>
<evidence type="ECO:0000313" key="5">
    <source>
        <dbReference type="EMBL" id="AEG60767.1"/>
    </source>
</evidence>
<keyword evidence="6" id="KW-1185">Reference proteome</keyword>
<dbReference type="STRING" id="696281.Desru_2539"/>
<dbReference type="InterPro" id="IPR000014">
    <property type="entry name" value="PAS"/>
</dbReference>
<dbReference type="SMART" id="SM00086">
    <property type="entry name" value="PAC"/>
    <property type="match status" value="2"/>
</dbReference>
<name>F6DPS8_DESRL</name>
<dbReference type="SUPFAM" id="SSF58104">
    <property type="entry name" value="Methyl-accepting chemotaxis protein (MCP) signaling domain"/>
    <property type="match status" value="1"/>
</dbReference>
<dbReference type="SUPFAM" id="SSF55785">
    <property type="entry name" value="PYP-like sensor domain (PAS domain)"/>
    <property type="match status" value="2"/>
</dbReference>
<dbReference type="PROSITE" id="PS50111">
    <property type="entry name" value="CHEMOTAXIS_TRANSDUC_2"/>
    <property type="match status" value="1"/>
</dbReference>
<evidence type="ECO:0000256" key="2">
    <source>
        <dbReference type="PROSITE-ProRule" id="PRU00284"/>
    </source>
</evidence>
<reference evidence="6" key="1">
    <citation type="submission" date="2011-05" db="EMBL/GenBank/DDBJ databases">
        <title>Complete sequence of Desulfotomaculum ruminis DSM 2154.</title>
        <authorList>
            <person name="Lucas S."/>
            <person name="Copeland A."/>
            <person name="Lapidus A."/>
            <person name="Cheng J.-F."/>
            <person name="Goodwin L."/>
            <person name="Pitluck S."/>
            <person name="Lu M."/>
            <person name="Detter J.C."/>
            <person name="Han C."/>
            <person name="Tapia R."/>
            <person name="Land M."/>
            <person name="Hauser L."/>
            <person name="Kyrpides N."/>
            <person name="Ivanova N."/>
            <person name="Mikhailova N."/>
            <person name="Pagani I."/>
            <person name="Stams A.J.M."/>
            <person name="Plugge C.M."/>
            <person name="Muyzer G."/>
            <person name="Kuever J."/>
            <person name="Parshina S.N."/>
            <person name="Ivanova A.E."/>
            <person name="Nazina T.N."/>
            <person name="Brambilla E."/>
            <person name="Spring S."/>
            <person name="Klenk H.-P."/>
            <person name="Woyke T."/>
        </authorList>
    </citation>
    <scope>NUCLEOTIDE SEQUENCE [LARGE SCALE GENOMIC DNA]</scope>
    <source>
        <strain evidence="6">ATCC 23193 / DSM 2154 / NCIB 8452 / DL</strain>
    </source>
</reference>
<dbReference type="PANTHER" id="PTHR32089">
    <property type="entry name" value="METHYL-ACCEPTING CHEMOTAXIS PROTEIN MCPB"/>
    <property type="match status" value="1"/>
</dbReference>
<reference evidence="5 6" key="2">
    <citation type="journal article" date="2012" name="Stand. Genomic Sci.">
        <title>Complete genome sequence of the sulfate-reducing firmicute Desulfotomaculum ruminis type strain (DL(T)).</title>
        <authorList>
            <person name="Spring S."/>
            <person name="Visser M."/>
            <person name="Lu M."/>
            <person name="Copeland A."/>
            <person name="Lapidus A."/>
            <person name="Lucas S."/>
            <person name="Cheng J.F."/>
            <person name="Han C."/>
            <person name="Tapia R."/>
            <person name="Goodwin L.A."/>
            <person name="Pitluck S."/>
            <person name="Ivanova N."/>
            <person name="Land M."/>
            <person name="Hauser L."/>
            <person name="Larimer F."/>
            <person name="Rohde M."/>
            <person name="Goker M."/>
            <person name="Detter J.C."/>
            <person name="Kyrpides N.C."/>
            <person name="Woyke T."/>
            <person name="Schaap P.J."/>
            <person name="Plugge C.M."/>
            <person name="Muyzer G."/>
            <person name="Kuever J."/>
            <person name="Pereira I.A."/>
            <person name="Parshina S.N."/>
            <person name="Bernier-Latmani R."/>
            <person name="Stams A.J."/>
            <person name="Klenk H.P."/>
        </authorList>
    </citation>
    <scope>NUCLEOTIDE SEQUENCE [LARGE SCALE GENOMIC DNA]</scope>
    <source>
        <strain evidence="6">ATCC 23193 / DSM 2154 / NCIB 8452 / DL</strain>
    </source>
</reference>
<evidence type="ECO:0000259" key="3">
    <source>
        <dbReference type="PROSITE" id="PS50111"/>
    </source>
</evidence>
<feature type="domain" description="PAC" evidence="4">
    <location>
        <begin position="248"/>
        <end position="300"/>
    </location>
</feature>
<dbReference type="EMBL" id="CP002780">
    <property type="protein sequence ID" value="AEG60767.1"/>
    <property type="molecule type" value="Genomic_DNA"/>
</dbReference>
<dbReference type="Pfam" id="PF08447">
    <property type="entry name" value="PAS_3"/>
    <property type="match status" value="2"/>
</dbReference>
<dbReference type="PANTHER" id="PTHR32089:SF112">
    <property type="entry name" value="LYSOZYME-LIKE PROTEIN-RELATED"/>
    <property type="match status" value="1"/>
</dbReference>
<proteinExistence type="predicted"/>
<dbReference type="InterPro" id="IPR035965">
    <property type="entry name" value="PAS-like_dom_sf"/>
</dbReference>
<dbReference type="PROSITE" id="PS50113">
    <property type="entry name" value="PAC"/>
    <property type="match status" value="2"/>
</dbReference>
<gene>
    <name evidence="5" type="ordered locus">Desru_2539</name>
</gene>
<dbReference type="NCBIfam" id="TIGR00229">
    <property type="entry name" value="sensory_box"/>
    <property type="match status" value="2"/>
</dbReference>
<dbReference type="InterPro" id="IPR013655">
    <property type="entry name" value="PAS_fold_3"/>
</dbReference>
<keyword evidence="1 2" id="KW-0807">Transducer</keyword>
<sequence>MLTFGKRSVLQEELENLQVQFELLKKSINVGLWDMTVIAGDPVNPKNAFMWSNEFRKMLGFQDEKDFPNLLESWSSRLHPQDKEQTLEAFAKHLTDYSGRTPYDIEYRLQLKNGDYRWFKATGTTLRDEKGVPLRVVGALFDIHDSKLEQEKLLTHLTRFELINEALSTNSSQSDAPWDMSVVAGDPVNSNNEFWWSPQFRKMLGYNNEVDFPNVLSSWSERLHPDDHDRVIQALADHLNDHTGRTPYAVEYRLKMKSGEYAWFFASGETLRDENGVPLRVAGTLRNITQAKEKRELEEQLSDTMAQFTETIRYITGGISDITAHAQDLAETYETTIKVAQETKNTTEKTTQITELIKKIADQINLLGLNAAIEAARAGEYGRGFSVVAEEVRKLAINSSEAVDEIDSSMNNIKTSIENILENINNMSAKIQSQAATTEEVNASAEEIGATSETLLNLVNQI</sequence>
<dbReference type="AlphaFoldDB" id="F6DPS8"/>
<dbReference type="Pfam" id="PF00015">
    <property type="entry name" value="MCPsignal"/>
    <property type="match status" value="1"/>
</dbReference>
<accession>F6DPS8</accession>
<dbReference type="GO" id="GO:0016020">
    <property type="term" value="C:membrane"/>
    <property type="evidence" value="ECO:0007669"/>
    <property type="project" value="InterPro"/>
</dbReference>
<organism evidence="5 6">
    <name type="scientific">Desulforamulus ruminis (strain ATCC 23193 / DSM 2154 / NCIMB 8452 / DL)</name>
    <name type="common">Desulfotomaculum ruminis</name>
    <dbReference type="NCBI Taxonomy" id="696281"/>
    <lineage>
        <taxon>Bacteria</taxon>
        <taxon>Bacillati</taxon>
        <taxon>Bacillota</taxon>
        <taxon>Clostridia</taxon>
        <taxon>Eubacteriales</taxon>
        <taxon>Peptococcaceae</taxon>
        <taxon>Desulforamulus</taxon>
    </lineage>
</organism>
<dbReference type="HOGENOM" id="CLU_000445_107_26_9"/>
<dbReference type="InterPro" id="IPR000700">
    <property type="entry name" value="PAS-assoc_C"/>
</dbReference>
<dbReference type="CDD" id="cd00130">
    <property type="entry name" value="PAS"/>
    <property type="match status" value="2"/>
</dbReference>
<feature type="domain" description="PAC" evidence="4">
    <location>
        <begin position="103"/>
        <end position="155"/>
    </location>
</feature>
<evidence type="ECO:0000259" key="4">
    <source>
        <dbReference type="PROSITE" id="PS50113"/>
    </source>
</evidence>
<evidence type="ECO:0000256" key="1">
    <source>
        <dbReference type="ARBA" id="ARBA00023224"/>
    </source>
</evidence>
<dbReference type="SMART" id="SM00283">
    <property type="entry name" value="MA"/>
    <property type="match status" value="1"/>
</dbReference>
<dbReference type="eggNOG" id="COG0840">
    <property type="taxonomic scope" value="Bacteria"/>
</dbReference>
<dbReference type="InterPro" id="IPR004089">
    <property type="entry name" value="MCPsignal_dom"/>
</dbReference>
<dbReference type="GO" id="GO:0007165">
    <property type="term" value="P:signal transduction"/>
    <property type="evidence" value="ECO:0007669"/>
    <property type="project" value="UniProtKB-KW"/>
</dbReference>
<dbReference type="KEGG" id="dru:Desru_2539"/>
<dbReference type="Proteomes" id="UP000009234">
    <property type="component" value="Chromosome"/>
</dbReference>
<dbReference type="eggNOG" id="COG2202">
    <property type="taxonomic scope" value="Bacteria"/>
</dbReference>